<protein>
    <submittedName>
        <fullName evidence="2">Uncharacterized protein</fullName>
    </submittedName>
</protein>
<keyword evidence="1" id="KW-0472">Membrane</keyword>
<gene>
    <name evidence="2" type="ORF">DFQ15_104151</name>
</gene>
<reference evidence="2 3" key="1">
    <citation type="submission" date="2018-06" db="EMBL/GenBank/DDBJ databases">
        <title>Genomic Encyclopedia of Type Strains, Phase III (KMG-III): the genomes of soil and plant-associated and newly described type strains.</title>
        <authorList>
            <person name="Whitman W."/>
        </authorList>
    </citation>
    <scope>NUCLEOTIDE SEQUENCE [LARGE SCALE GENOMIC DNA]</scope>
    <source>
        <strain evidence="2 3">CECT 7646</strain>
    </source>
</reference>
<name>A0A318SIY9_9BURK</name>
<proteinExistence type="predicted"/>
<comment type="caution">
    <text evidence="2">The sequence shown here is derived from an EMBL/GenBank/DDBJ whole genome shotgun (WGS) entry which is preliminary data.</text>
</comment>
<dbReference type="Proteomes" id="UP000247540">
    <property type="component" value="Unassembled WGS sequence"/>
</dbReference>
<keyword evidence="1" id="KW-0812">Transmembrane</keyword>
<organism evidence="2 3">
    <name type="scientific">Xylophilus ampelinus</name>
    <dbReference type="NCBI Taxonomy" id="54067"/>
    <lineage>
        <taxon>Bacteria</taxon>
        <taxon>Pseudomonadati</taxon>
        <taxon>Pseudomonadota</taxon>
        <taxon>Betaproteobacteria</taxon>
        <taxon>Burkholderiales</taxon>
        <taxon>Xylophilus</taxon>
    </lineage>
</organism>
<evidence type="ECO:0000313" key="3">
    <source>
        <dbReference type="Proteomes" id="UP000247540"/>
    </source>
</evidence>
<keyword evidence="1" id="KW-1133">Transmembrane helix</keyword>
<feature type="transmembrane region" description="Helical" evidence="1">
    <location>
        <begin position="6"/>
        <end position="26"/>
    </location>
</feature>
<sequence length="37" mass="3999">MDGWDVLAVGGFALFWGLVAAMAHGCERLRPQRGGRP</sequence>
<accession>A0A318SIY9</accession>
<dbReference type="EMBL" id="QJTC01000004">
    <property type="protein sequence ID" value="PYE78957.1"/>
    <property type="molecule type" value="Genomic_DNA"/>
</dbReference>
<evidence type="ECO:0000313" key="2">
    <source>
        <dbReference type="EMBL" id="PYE78957.1"/>
    </source>
</evidence>
<evidence type="ECO:0000256" key="1">
    <source>
        <dbReference type="SAM" id="Phobius"/>
    </source>
</evidence>
<keyword evidence="3" id="KW-1185">Reference proteome</keyword>
<dbReference type="AlphaFoldDB" id="A0A318SIY9"/>